<feature type="domain" description="HAMP" evidence="6">
    <location>
        <begin position="307"/>
        <end position="359"/>
    </location>
</feature>
<dbReference type="Gene3D" id="1.10.287.950">
    <property type="entry name" value="Methyl-accepting chemotaxis protein"/>
    <property type="match status" value="1"/>
</dbReference>
<dbReference type="Gene3D" id="6.10.340.10">
    <property type="match status" value="1"/>
</dbReference>
<dbReference type="SMART" id="SM00304">
    <property type="entry name" value="HAMP"/>
    <property type="match status" value="1"/>
</dbReference>
<dbReference type="RefSeq" id="WP_186866031.1">
    <property type="nucleotide sequence ID" value="NZ_JACOPH010000001.1"/>
</dbReference>
<dbReference type="AlphaFoldDB" id="A0A923LMI7"/>
<dbReference type="PANTHER" id="PTHR32089:SF112">
    <property type="entry name" value="LYSOZYME-LIKE PROTEIN-RELATED"/>
    <property type="match status" value="1"/>
</dbReference>
<feature type="transmembrane region" description="Helical" evidence="4">
    <location>
        <begin position="287"/>
        <end position="310"/>
    </location>
</feature>
<accession>A0A923LMI7</accession>
<keyword evidence="8" id="KW-1185">Reference proteome</keyword>
<comment type="similarity">
    <text evidence="2">Belongs to the methyl-accepting chemotaxis (MCP) protein family.</text>
</comment>
<reference evidence="7" key="1">
    <citation type="submission" date="2020-08" db="EMBL/GenBank/DDBJ databases">
        <title>Genome public.</title>
        <authorList>
            <person name="Liu C."/>
            <person name="Sun Q."/>
        </authorList>
    </citation>
    <scope>NUCLEOTIDE SEQUENCE</scope>
    <source>
        <strain evidence="7">BX1005</strain>
    </source>
</reference>
<dbReference type="PANTHER" id="PTHR32089">
    <property type="entry name" value="METHYL-ACCEPTING CHEMOTAXIS PROTEIN MCPB"/>
    <property type="match status" value="1"/>
</dbReference>
<evidence type="ECO:0000259" key="5">
    <source>
        <dbReference type="PROSITE" id="PS50111"/>
    </source>
</evidence>
<keyword evidence="1 3" id="KW-0807">Transducer</keyword>
<feature type="domain" description="Methyl-accepting transducer" evidence="5">
    <location>
        <begin position="364"/>
        <end position="621"/>
    </location>
</feature>
<dbReference type="PROSITE" id="PS50111">
    <property type="entry name" value="CHEMOTAXIS_TRANSDUC_2"/>
    <property type="match status" value="1"/>
</dbReference>
<dbReference type="InterPro" id="IPR003660">
    <property type="entry name" value="HAMP_dom"/>
</dbReference>
<evidence type="ECO:0000313" key="7">
    <source>
        <dbReference type="EMBL" id="MBC5713022.1"/>
    </source>
</evidence>
<comment type="caution">
    <text evidence="7">The sequence shown here is derived from an EMBL/GenBank/DDBJ whole genome shotgun (WGS) entry which is preliminary data.</text>
</comment>
<evidence type="ECO:0000313" key="8">
    <source>
        <dbReference type="Proteomes" id="UP000606720"/>
    </source>
</evidence>
<dbReference type="Pfam" id="PF00672">
    <property type="entry name" value="HAMP"/>
    <property type="match status" value="1"/>
</dbReference>
<name>A0A923LMI7_9FIRM</name>
<keyword evidence="4" id="KW-0472">Membrane</keyword>
<feature type="transmembrane region" description="Helical" evidence="4">
    <location>
        <begin position="20"/>
        <end position="39"/>
    </location>
</feature>
<dbReference type="GO" id="GO:0007165">
    <property type="term" value="P:signal transduction"/>
    <property type="evidence" value="ECO:0007669"/>
    <property type="project" value="UniProtKB-KW"/>
</dbReference>
<evidence type="ECO:0000256" key="1">
    <source>
        <dbReference type="ARBA" id="ARBA00023224"/>
    </source>
</evidence>
<evidence type="ECO:0000256" key="4">
    <source>
        <dbReference type="SAM" id="Phobius"/>
    </source>
</evidence>
<dbReference type="PROSITE" id="PS50885">
    <property type="entry name" value="HAMP"/>
    <property type="match status" value="1"/>
</dbReference>
<evidence type="ECO:0000256" key="2">
    <source>
        <dbReference type="ARBA" id="ARBA00029447"/>
    </source>
</evidence>
<proteinExistence type="inferred from homology"/>
<dbReference type="EMBL" id="JACOPH010000001">
    <property type="protein sequence ID" value="MBC5713022.1"/>
    <property type="molecule type" value="Genomic_DNA"/>
</dbReference>
<sequence>MEHQKKKQKTFSIKAKIIGATVPVVAVLIMIMILLSYTISSKIISTNAASLLESSISYQSESIAGWLSENLAAFSAAKQAIEQTHAQGDDLQTLLDAYYNYNANYPNGLYVADENGNVIKASESEQSFGDVKNATWYKEGLSRVNMKYGSAYKSEDGTNQVSASAILNDGSDKIRVISADVSLQRIAVIVNSFVKMDDAAAFLVDTNDGTILAHRDSSLVSTKLDTSNQDAYLAAVAAKIADGDYTTCELHGNLTGFETVSGTSWVLVSYIPDAIIYTDVNSLRMKMIVIALVALLLLVVVIERIVHLVVKPVHSLTKTITTMADGDFTVDVKVNGSDEIGRMGRSVSHFLESIRGMLYDIQDISEKVSSQSDVTNKLSVNMYDSATVQAESMHELNNTVEELSNSITEIAENATTLAMVVADTKDTSVQVEEHMRQTVKVSEKGKEDMHRVDEAMQNISSSIQKLDTAIDKVGTASDEIQKIVAVIGDIADETNLLSLNASIEAARAGEAGKGFAVVALEIGKLAQTSTESVENIVKLIDEVTHLVQETVQQAAESMKNIDESSNMINTALQTFDEIFTDIQKTENLIGNMMEKVNEVDSVATNVAAISEEQAASTQEIQVTAENMVTQAGKIADNSSSVMDDAEDLSEKADSLKEHIERFKI</sequence>
<dbReference type="Proteomes" id="UP000606720">
    <property type="component" value="Unassembled WGS sequence"/>
</dbReference>
<dbReference type="Gene3D" id="3.30.450.20">
    <property type="entry name" value="PAS domain"/>
    <property type="match status" value="2"/>
</dbReference>
<keyword evidence="4" id="KW-0812">Transmembrane</keyword>
<dbReference type="CDD" id="cd06225">
    <property type="entry name" value="HAMP"/>
    <property type="match status" value="1"/>
</dbReference>
<dbReference type="Pfam" id="PF00015">
    <property type="entry name" value="MCPsignal"/>
    <property type="match status" value="1"/>
</dbReference>
<dbReference type="GO" id="GO:0016020">
    <property type="term" value="C:membrane"/>
    <property type="evidence" value="ECO:0007669"/>
    <property type="project" value="InterPro"/>
</dbReference>
<dbReference type="SMART" id="SM00283">
    <property type="entry name" value="MA"/>
    <property type="match status" value="1"/>
</dbReference>
<dbReference type="SUPFAM" id="SSF58104">
    <property type="entry name" value="Methyl-accepting chemotaxis protein (MCP) signaling domain"/>
    <property type="match status" value="1"/>
</dbReference>
<evidence type="ECO:0000256" key="3">
    <source>
        <dbReference type="PROSITE-ProRule" id="PRU00284"/>
    </source>
</evidence>
<protein>
    <submittedName>
        <fullName evidence="7">Methyl-accepting chemotaxis protein</fullName>
    </submittedName>
</protein>
<organism evidence="7 8">
    <name type="scientific">Roseburia zhanii</name>
    <dbReference type="NCBI Taxonomy" id="2763064"/>
    <lineage>
        <taxon>Bacteria</taxon>
        <taxon>Bacillati</taxon>
        <taxon>Bacillota</taxon>
        <taxon>Clostridia</taxon>
        <taxon>Lachnospirales</taxon>
        <taxon>Lachnospiraceae</taxon>
        <taxon>Roseburia</taxon>
    </lineage>
</organism>
<keyword evidence="4" id="KW-1133">Transmembrane helix</keyword>
<dbReference type="InterPro" id="IPR004089">
    <property type="entry name" value="MCPsignal_dom"/>
</dbReference>
<gene>
    <name evidence="7" type="ORF">H8S17_02155</name>
</gene>
<evidence type="ECO:0000259" key="6">
    <source>
        <dbReference type="PROSITE" id="PS50885"/>
    </source>
</evidence>